<dbReference type="CDD" id="cd03445">
    <property type="entry name" value="Thioesterase_II_repeat2"/>
    <property type="match status" value="1"/>
</dbReference>
<dbReference type="SUPFAM" id="SSF54637">
    <property type="entry name" value="Thioesterase/thiol ester dehydrase-isomerase"/>
    <property type="match status" value="2"/>
</dbReference>
<name>A0AA37SNW3_9BACT</name>
<sequence length="284" mass="32513">MENVKELEALLNLEQIEVNIFRGQNFMSPWKRVFGGQVLAQSVNAAYRTVPEDRFLHSMHAYFILAGDISMPIVYEVDVVRDGGSFTTRRVVAIQKGRPIFIMAASFQLKQDGFEHQITMPDVTKPENLISDHEIIESIKETFPKAYAAYNHDRPIEFRPVENYGPLLQKNSEPFQHIWFRAKGDVGPKLSKHHEILAYASDYNLLTTATLPHREVLNHEKSFLASLDHAMWIHQEFDISQWHLYSLDSPSASNSRGFTRGNIFSQDGRLVASVVQEGLMRVVK</sequence>
<dbReference type="Pfam" id="PF13622">
    <property type="entry name" value="4HBT_3"/>
    <property type="match status" value="1"/>
</dbReference>
<dbReference type="Proteomes" id="UP001156666">
    <property type="component" value="Unassembled WGS sequence"/>
</dbReference>
<comment type="subunit">
    <text evidence="2">Homotetramer.</text>
</comment>
<feature type="domain" description="Acyl-CoA thioesterase-like N-terminal HotDog" evidence="10">
    <location>
        <begin position="28"/>
        <end position="108"/>
    </location>
</feature>
<dbReference type="InterPro" id="IPR003703">
    <property type="entry name" value="Acyl_CoA_thio"/>
</dbReference>
<dbReference type="PANTHER" id="PTHR11066:SF34">
    <property type="entry name" value="ACYL-COENZYME A THIOESTERASE 8"/>
    <property type="match status" value="1"/>
</dbReference>
<comment type="caution">
    <text evidence="11">The sequence shown here is derived from an EMBL/GenBank/DDBJ whole genome shotgun (WGS) entry which is preliminary data.</text>
</comment>
<dbReference type="CDD" id="cd03444">
    <property type="entry name" value="Thioesterase_II_repeat1"/>
    <property type="match status" value="1"/>
</dbReference>
<proteinExistence type="inferred from homology"/>
<dbReference type="InterPro" id="IPR029069">
    <property type="entry name" value="HotDog_dom_sf"/>
</dbReference>
<evidence type="ECO:0000256" key="7">
    <source>
        <dbReference type="ARBA" id="ARBA00071120"/>
    </source>
</evidence>
<evidence type="ECO:0000256" key="1">
    <source>
        <dbReference type="ARBA" id="ARBA00006538"/>
    </source>
</evidence>
<keyword evidence="4" id="KW-0443">Lipid metabolism</keyword>
<evidence type="ECO:0000256" key="6">
    <source>
        <dbReference type="ARBA" id="ARBA00050943"/>
    </source>
</evidence>
<comment type="catalytic activity">
    <reaction evidence="6">
        <text>a fatty acyl-CoA + H2O = a fatty acid + CoA + H(+)</text>
        <dbReference type="Rhea" id="RHEA:16781"/>
        <dbReference type="ChEBI" id="CHEBI:15377"/>
        <dbReference type="ChEBI" id="CHEBI:15378"/>
        <dbReference type="ChEBI" id="CHEBI:28868"/>
        <dbReference type="ChEBI" id="CHEBI:57287"/>
        <dbReference type="ChEBI" id="CHEBI:77636"/>
        <dbReference type="EC" id="3.1.2.20"/>
    </reaction>
    <physiologicalReaction direction="left-to-right" evidence="6">
        <dbReference type="Rhea" id="RHEA:16782"/>
    </physiologicalReaction>
</comment>
<evidence type="ECO:0000313" key="12">
    <source>
        <dbReference type="Proteomes" id="UP001156666"/>
    </source>
</evidence>
<evidence type="ECO:0000256" key="4">
    <source>
        <dbReference type="ARBA" id="ARBA00023098"/>
    </source>
</evidence>
<evidence type="ECO:0000256" key="8">
    <source>
        <dbReference type="ARBA" id="ARBA00079653"/>
    </source>
</evidence>
<feature type="domain" description="Acyl-CoA thioesterase 2 C-terminal" evidence="9">
    <location>
        <begin position="153"/>
        <end position="279"/>
    </location>
</feature>
<protein>
    <recommendedName>
        <fullName evidence="7">Acyl-CoA thioesterase 2</fullName>
        <ecNumber evidence="5">3.1.2.20</ecNumber>
    </recommendedName>
    <alternativeName>
        <fullName evidence="8">Thioesterase II</fullName>
    </alternativeName>
</protein>
<dbReference type="InterPro" id="IPR042171">
    <property type="entry name" value="Acyl-CoA_hotdog"/>
</dbReference>
<dbReference type="AlphaFoldDB" id="A0AA37SNW3"/>
<dbReference type="FunFam" id="2.40.160.210:FF:000001">
    <property type="entry name" value="Acyl-CoA thioesterase II"/>
    <property type="match status" value="1"/>
</dbReference>
<gene>
    <name evidence="11" type="primary">tesB</name>
    <name evidence="11" type="ORF">GCM10007940_17400</name>
</gene>
<reference evidence="11" key="1">
    <citation type="journal article" date="2014" name="Int. J. Syst. Evol. Microbiol.">
        <title>Complete genome sequence of Corynebacterium casei LMG S-19264T (=DSM 44701T), isolated from a smear-ripened cheese.</title>
        <authorList>
            <consortium name="US DOE Joint Genome Institute (JGI-PGF)"/>
            <person name="Walter F."/>
            <person name="Albersmeier A."/>
            <person name="Kalinowski J."/>
            <person name="Ruckert C."/>
        </authorList>
    </citation>
    <scope>NUCLEOTIDE SEQUENCE</scope>
    <source>
        <strain evidence="11">NBRC 108769</strain>
    </source>
</reference>
<evidence type="ECO:0000259" key="9">
    <source>
        <dbReference type="Pfam" id="PF02551"/>
    </source>
</evidence>
<evidence type="ECO:0000256" key="5">
    <source>
        <dbReference type="ARBA" id="ARBA00038894"/>
    </source>
</evidence>
<reference evidence="11" key="2">
    <citation type="submission" date="2023-01" db="EMBL/GenBank/DDBJ databases">
        <title>Draft genome sequence of Portibacter lacus strain NBRC 108769.</title>
        <authorList>
            <person name="Sun Q."/>
            <person name="Mori K."/>
        </authorList>
    </citation>
    <scope>NUCLEOTIDE SEQUENCE</scope>
    <source>
        <strain evidence="11">NBRC 108769</strain>
    </source>
</reference>
<dbReference type="EMBL" id="BSOH01000010">
    <property type="protein sequence ID" value="GLR17125.1"/>
    <property type="molecule type" value="Genomic_DNA"/>
</dbReference>
<dbReference type="EC" id="3.1.2.20" evidence="5"/>
<evidence type="ECO:0000256" key="2">
    <source>
        <dbReference type="ARBA" id="ARBA00011881"/>
    </source>
</evidence>
<comment type="similarity">
    <text evidence="1">Belongs to the C/M/P thioester hydrolase family.</text>
</comment>
<evidence type="ECO:0000259" key="10">
    <source>
        <dbReference type="Pfam" id="PF13622"/>
    </source>
</evidence>
<dbReference type="PANTHER" id="PTHR11066">
    <property type="entry name" value="ACYL-COA THIOESTERASE"/>
    <property type="match status" value="1"/>
</dbReference>
<evidence type="ECO:0000256" key="3">
    <source>
        <dbReference type="ARBA" id="ARBA00022801"/>
    </source>
</evidence>
<keyword evidence="3" id="KW-0378">Hydrolase</keyword>
<dbReference type="InterPro" id="IPR025652">
    <property type="entry name" value="TesB_C"/>
</dbReference>
<organism evidence="11 12">
    <name type="scientific">Portibacter lacus</name>
    <dbReference type="NCBI Taxonomy" id="1099794"/>
    <lineage>
        <taxon>Bacteria</taxon>
        <taxon>Pseudomonadati</taxon>
        <taxon>Bacteroidota</taxon>
        <taxon>Saprospiria</taxon>
        <taxon>Saprospirales</taxon>
        <taxon>Haliscomenobacteraceae</taxon>
        <taxon>Portibacter</taxon>
    </lineage>
</organism>
<accession>A0AA37SNW3</accession>
<dbReference type="Pfam" id="PF02551">
    <property type="entry name" value="Acyl_CoA_thio"/>
    <property type="match status" value="1"/>
</dbReference>
<dbReference type="GO" id="GO:0009062">
    <property type="term" value="P:fatty acid catabolic process"/>
    <property type="evidence" value="ECO:0007669"/>
    <property type="project" value="TreeGrafter"/>
</dbReference>
<dbReference type="GO" id="GO:0047617">
    <property type="term" value="F:fatty acyl-CoA hydrolase activity"/>
    <property type="evidence" value="ECO:0007669"/>
    <property type="project" value="UniProtKB-EC"/>
</dbReference>
<dbReference type="RefSeq" id="WP_235294001.1">
    <property type="nucleotide sequence ID" value="NZ_BSOH01000010.1"/>
</dbReference>
<dbReference type="Gene3D" id="2.40.160.210">
    <property type="entry name" value="Acyl-CoA thioesterase, double hotdog domain"/>
    <property type="match status" value="1"/>
</dbReference>
<dbReference type="GO" id="GO:0006637">
    <property type="term" value="P:acyl-CoA metabolic process"/>
    <property type="evidence" value="ECO:0007669"/>
    <property type="project" value="InterPro"/>
</dbReference>
<dbReference type="InterPro" id="IPR049449">
    <property type="entry name" value="TesB_ACOT8-like_N"/>
</dbReference>
<keyword evidence="12" id="KW-1185">Reference proteome</keyword>
<evidence type="ECO:0000313" key="11">
    <source>
        <dbReference type="EMBL" id="GLR17125.1"/>
    </source>
</evidence>